<dbReference type="RefSeq" id="WP_157077672.1">
    <property type="nucleotide sequence ID" value="NZ_LWMV01000160.1"/>
</dbReference>
<reference evidence="1 2" key="1">
    <citation type="submission" date="2016-04" db="EMBL/GenBank/DDBJ databases">
        <title>Genome sequence of Methanobrevibacter curvatus DSM 11111.</title>
        <authorList>
            <person name="Poehlein A."/>
            <person name="Seedorf H."/>
            <person name="Daniel R."/>
        </authorList>
    </citation>
    <scope>NUCLEOTIDE SEQUENCE [LARGE SCALE GENOMIC DNA]</scope>
    <source>
        <strain evidence="1 2">DSM 11111</strain>
    </source>
</reference>
<dbReference type="EMBL" id="LWMV01000160">
    <property type="protein sequence ID" value="KZX12814.1"/>
    <property type="molecule type" value="Genomic_DNA"/>
</dbReference>
<name>A0A166B3E3_9EURY</name>
<dbReference type="STRING" id="49547.MBCUR_08700"/>
<keyword evidence="2" id="KW-1185">Reference proteome</keyword>
<evidence type="ECO:0000313" key="1">
    <source>
        <dbReference type="EMBL" id="KZX12814.1"/>
    </source>
</evidence>
<evidence type="ECO:0000313" key="2">
    <source>
        <dbReference type="Proteomes" id="UP000077245"/>
    </source>
</evidence>
<dbReference type="OrthoDB" id="378808at2157"/>
<dbReference type="AlphaFoldDB" id="A0A166B3E3"/>
<protein>
    <submittedName>
        <fullName evidence="1">Uncharacterized protein</fullName>
    </submittedName>
</protein>
<comment type="caution">
    <text evidence="1">The sequence shown here is derived from an EMBL/GenBank/DDBJ whole genome shotgun (WGS) entry which is preliminary data.</text>
</comment>
<accession>A0A166B3E3</accession>
<dbReference type="Proteomes" id="UP000077245">
    <property type="component" value="Unassembled WGS sequence"/>
</dbReference>
<proteinExistence type="predicted"/>
<dbReference type="PATRIC" id="fig|49547.3.peg.936"/>
<sequence length="57" mass="6935">MVLKLNPELIGYIRNSDFDEDLKQYLIACVILEAQRYKTKYPFFIKDYDNIIERFVK</sequence>
<organism evidence="1 2">
    <name type="scientific">Methanobrevibacter curvatus</name>
    <dbReference type="NCBI Taxonomy" id="49547"/>
    <lineage>
        <taxon>Archaea</taxon>
        <taxon>Methanobacteriati</taxon>
        <taxon>Methanobacteriota</taxon>
        <taxon>Methanomada group</taxon>
        <taxon>Methanobacteria</taxon>
        <taxon>Methanobacteriales</taxon>
        <taxon>Methanobacteriaceae</taxon>
        <taxon>Methanobrevibacter</taxon>
    </lineage>
</organism>
<gene>
    <name evidence="1" type="ORF">MBCUR_08700</name>
</gene>